<dbReference type="EMBL" id="HG992982">
    <property type="protein sequence ID" value="CAE7188230.1"/>
    <property type="molecule type" value="Genomic_DNA"/>
</dbReference>
<name>A0A6S6W6E4_9PLEO</name>
<evidence type="ECO:0000313" key="1">
    <source>
        <dbReference type="EMBL" id="CAE7188230.1"/>
    </source>
</evidence>
<dbReference type="Proteomes" id="UP000472372">
    <property type="component" value="Chromosome 6"/>
</dbReference>
<protein>
    <submittedName>
        <fullName evidence="1">Uncharacterized protein</fullName>
    </submittedName>
</protein>
<reference evidence="1" key="1">
    <citation type="submission" date="2021-02" db="EMBL/GenBank/DDBJ databases">
        <authorList>
            <person name="Syme A R."/>
            <person name="Syme A R."/>
            <person name="Moolhuijzen P."/>
        </authorList>
    </citation>
    <scope>NUCLEOTIDE SEQUENCE</scope>
    <source>
        <strain evidence="1">W1-1</strain>
    </source>
</reference>
<gene>
    <name evidence="1" type="ORF">PTTW11_07288</name>
</gene>
<organism evidence="1 2">
    <name type="scientific">Pyrenophora teres f. teres</name>
    <dbReference type="NCBI Taxonomy" id="97479"/>
    <lineage>
        <taxon>Eukaryota</taxon>
        <taxon>Fungi</taxon>
        <taxon>Dikarya</taxon>
        <taxon>Ascomycota</taxon>
        <taxon>Pezizomycotina</taxon>
        <taxon>Dothideomycetes</taxon>
        <taxon>Pleosporomycetidae</taxon>
        <taxon>Pleosporales</taxon>
        <taxon>Pleosporineae</taxon>
        <taxon>Pleosporaceae</taxon>
        <taxon>Pyrenophora</taxon>
    </lineage>
</organism>
<dbReference type="AlphaFoldDB" id="A0A6S6W6E4"/>
<sequence length="233" mass="26057">MKPTTLLITSTTLATRTLPPSWSFTLTSLLGPGCPDIGKTPSPGSSTTRPTFGSNTVDGSEIYYWFIAYPWMRVDLQQGPRHTWCEATLAYKEYSDVGNTMEGEAYRLRLHKNGTRGLATYELEEGVVSYWDFAYYEGEGQGRKEIADTITLNGPTHSGQYAQALYSNISYPPELIPQSKCGSSTFTFRTEMWMQGEAGKKGVLDSEKITSEELGVQYYGAQQGFSYDWEKCE</sequence>
<evidence type="ECO:0000313" key="2">
    <source>
        <dbReference type="Proteomes" id="UP000472372"/>
    </source>
</evidence>
<proteinExistence type="predicted"/>
<accession>A0A6S6W6E4</accession>